<evidence type="ECO:0000313" key="4">
    <source>
        <dbReference type="EMBL" id="GAT47556.1"/>
    </source>
</evidence>
<name>A0ABQ0L8W0_MYCCL</name>
<accession>A0ABQ0L8W0</accession>
<sequence length="379" mass="42255">MTNEPAPAPPISFTAEERKEFDAVIAKYTAEGLDRAGAVVAVTGLLLKACATRHLTCTPALLRPFIDEIEGVDNARRPRGSGGGGGPGVGGRRRPRDEDDDDGDDRSPTKRPKVDYGALLRPADAAGDFLDALVSARVREVAKRVELFSLDPKEAIRAIVTSPHAPSFPPSLWKAVILDQYVDLDLVQANSFAVEPERPQEVFLGEHELEVRKPKVVSRITSVAQWNIVWWAYQQAVLFVFPGREMELREYAKHINNTFQSHHERFHLRVLNYDRAARVHIGQTRSLLLDDVVTLHELRHAHLADTGLHVVAFSGDKGLERGQRQQRDRARPTRKNGAAEICLNYNRGRCTLAHCRYRHVCTDCQGPHPAGECDKPARS</sequence>
<dbReference type="PROSITE" id="PS50103">
    <property type="entry name" value="ZF_C3H1"/>
    <property type="match status" value="1"/>
</dbReference>
<organism evidence="4 5">
    <name type="scientific">Mycena chlorophos</name>
    <name type="common">Agaric fungus</name>
    <name type="synonym">Agaricus chlorophos</name>
    <dbReference type="NCBI Taxonomy" id="658473"/>
    <lineage>
        <taxon>Eukaryota</taxon>
        <taxon>Fungi</taxon>
        <taxon>Dikarya</taxon>
        <taxon>Basidiomycota</taxon>
        <taxon>Agaricomycotina</taxon>
        <taxon>Agaricomycetes</taxon>
        <taxon>Agaricomycetidae</taxon>
        <taxon>Agaricales</taxon>
        <taxon>Marasmiineae</taxon>
        <taxon>Mycenaceae</taxon>
        <taxon>Mycena</taxon>
    </lineage>
</organism>
<proteinExistence type="predicted"/>
<evidence type="ECO:0000259" key="3">
    <source>
        <dbReference type="PROSITE" id="PS50103"/>
    </source>
</evidence>
<dbReference type="EMBL" id="DF843698">
    <property type="protein sequence ID" value="GAT47556.1"/>
    <property type="molecule type" value="Genomic_DNA"/>
</dbReference>
<keyword evidence="5" id="KW-1185">Reference proteome</keyword>
<feature type="region of interest" description="Disordered" evidence="2">
    <location>
        <begin position="73"/>
        <end position="117"/>
    </location>
</feature>
<evidence type="ECO:0000256" key="1">
    <source>
        <dbReference type="PROSITE-ProRule" id="PRU00723"/>
    </source>
</evidence>
<evidence type="ECO:0000256" key="2">
    <source>
        <dbReference type="SAM" id="MobiDB-lite"/>
    </source>
</evidence>
<feature type="compositionally biased region" description="Gly residues" evidence="2">
    <location>
        <begin position="80"/>
        <end position="90"/>
    </location>
</feature>
<gene>
    <name evidence="4" type="ORF">MCHLO_05014</name>
</gene>
<keyword evidence="1" id="KW-0479">Metal-binding</keyword>
<keyword evidence="1" id="KW-0863">Zinc-finger</keyword>
<evidence type="ECO:0000313" key="5">
    <source>
        <dbReference type="Proteomes" id="UP000815677"/>
    </source>
</evidence>
<feature type="domain" description="C3H1-type" evidence="3">
    <location>
        <begin position="336"/>
        <end position="362"/>
    </location>
</feature>
<keyword evidence="1" id="KW-0862">Zinc</keyword>
<protein>
    <recommendedName>
        <fullName evidence="3">C3H1-type domain-containing protein</fullName>
    </recommendedName>
</protein>
<dbReference type="Proteomes" id="UP000815677">
    <property type="component" value="Unassembled WGS sequence"/>
</dbReference>
<dbReference type="InterPro" id="IPR000571">
    <property type="entry name" value="Znf_CCCH"/>
</dbReference>
<feature type="compositionally biased region" description="Basic and acidic residues" evidence="2">
    <location>
        <begin position="105"/>
        <end position="114"/>
    </location>
</feature>
<feature type="zinc finger region" description="C3H1-type" evidence="1">
    <location>
        <begin position="336"/>
        <end position="362"/>
    </location>
</feature>
<reference evidence="4" key="1">
    <citation type="submission" date="2014-09" db="EMBL/GenBank/DDBJ databases">
        <title>Genome sequence of the luminous mushroom Mycena chlorophos for searching fungal bioluminescence genes.</title>
        <authorList>
            <person name="Tanaka Y."/>
            <person name="Kasuga D."/>
            <person name="Oba Y."/>
            <person name="Hase S."/>
            <person name="Sato K."/>
            <person name="Oba Y."/>
            <person name="Sakakibara Y."/>
        </authorList>
    </citation>
    <scope>NUCLEOTIDE SEQUENCE</scope>
</reference>